<dbReference type="RefSeq" id="WP_134487498.1">
    <property type="nucleotide sequence ID" value="NZ_CABFMQ020000073.1"/>
</dbReference>
<dbReference type="EMBL" id="CABFMQ020000073">
    <property type="protein sequence ID" value="VTZ49482.1"/>
    <property type="molecule type" value="Genomic_DNA"/>
</dbReference>
<dbReference type="Proteomes" id="UP000294360">
    <property type="component" value="Chromosome"/>
</dbReference>
<gene>
    <name evidence="2" type="ORF">MPC4_170013</name>
    <name evidence="1" type="ORF">MTUNDRAET4_0996</name>
</gene>
<sequence>MSSPVIRRFVSMLELLNRGRFIEKCDEHLEKAIETLEALPDQKGTVTINLAVTVHYDSGRLEIKPSIKSKLPEEKAFSGTPFWTHEGALSVQHPSQIDMFAGPRVTERDRDAG</sequence>
<name>A0A4U8YX51_METTU</name>
<dbReference type="OrthoDB" id="7916611at2"/>
<keyword evidence="4" id="KW-1185">Reference proteome</keyword>
<protein>
    <submittedName>
        <fullName evidence="1">Uncharacterized protein</fullName>
    </submittedName>
</protein>
<evidence type="ECO:0000313" key="3">
    <source>
        <dbReference type="Proteomes" id="UP000294360"/>
    </source>
</evidence>
<dbReference type="EMBL" id="LR536450">
    <property type="protein sequence ID" value="VFU07889.1"/>
    <property type="molecule type" value="Genomic_DNA"/>
</dbReference>
<dbReference type="Proteomes" id="UP000485880">
    <property type="component" value="Unassembled WGS sequence"/>
</dbReference>
<proteinExistence type="predicted"/>
<reference evidence="1 3" key="1">
    <citation type="submission" date="2019-03" db="EMBL/GenBank/DDBJ databases">
        <authorList>
            <person name="Kox A.R. M."/>
        </authorList>
    </citation>
    <scope>NUCLEOTIDE SEQUENCE [LARGE SCALE GENOMIC DNA]</scope>
    <source>
        <strain evidence="1">MTUNDRAET4 annotated genome</strain>
    </source>
</reference>
<reference evidence="2 4" key="2">
    <citation type="submission" date="2019-05" db="EMBL/GenBank/DDBJ databases">
        <authorList>
            <person name="Farhan Ul Haque M."/>
        </authorList>
    </citation>
    <scope>NUCLEOTIDE SEQUENCE [LARGE SCALE GENOMIC DNA]</scope>
    <source>
        <strain evidence="2">2</strain>
    </source>
</reference>
<dbReference type="KEGG" id="mtun:MTUNDRAET4_0996"/>
<accession>A0A4U8YX51</accession>
<organism evidence="1 3">
    <name type="scientific">Methylocella tundrae</name>
    <dbReference type="NCBI Taxonomy" id="227605"/>
    <lineage>
        <taxon>Bacteria</taxon>
        <taxon>Pseudomonadati</taxon>
        <taxon>Pseudomonadota</taxon>
        <taxon>Alphaproteobacteria</taxon>
        <taxon>Hyphomicrobiales</taxon>
        <taxon>Beijerinckiaceae</taxon>
        <taxon>Methylocella</taxon>
    </lineage>
</organism>
<evidence type="ECO:0000313" key="2">
    <source>
        <dbReference type="EMBL" id="VTZ49482.1"/>
    </source>
</evidence>
<evidence type="ECO:0000313" key="4">
    <source>
        <dbReference type="Proteomes" id="UP000485880"/>
    </source>
</evidence>
<dbReference type="AlphaFoldDB" id="A0A4U8YX51"/>
<evidence type="ECO:0000313" key="1">
    <source>
        <dbReference type="EMBL" id="VFU07889.1"/>
    </source>
</evidence>